<feature type="transmembrane region" description="Helical" evidence="2">
    <location>
        <begin position="21"/>
        <end position="40"/>
    </location>
</feature>
<feature type="region of interest" description="Disordered" evidence="1">
    <location>
        <begin position="68"/>
        <end position="389"/>
    </location>
</feature>
<sequence length="517" mass="58596">MRKDMSFKSFKSRTEFFSKNLFYFLIAASLAIHALIILLSPQTHRILNLSSLRESFIREPSEYTVTLEVESADTETGQTSDTKQKEVEKEQEKEPEKKKYKIFTDTSDNIEDEETKDDTDKIGEKGSIAKDNFPDDKQTINNEPHAEGHSDAPLLGKGTIPSPADAGHQQPQEIIAQAFIPGDSSGNKNSPPMYANVPKGLMKQQHPSKSSQIPQPKVLSEEVKEKTAKEEIVKLTETRKNETTQAENTLPIPKRERLTMERSIDQEEAEPLASQEGVLFTEKQNEAKEESEIEKKLLPSLQEQKKIQEEIEEKEEKQETKEDIKTEKFAEKLIETQETIDSDTPKPDTTTSEIPDSELQRALERGLDEQESPGESEKPKVSFNVHAKKEGSSNEPILFEDTISNSAIPGAPSFNVKKHEYADYFKHIRDRVSLYWFLGYGTRAEIKLETKNDKPIVIEFKVLPNGSIDDVKILDDAGNFPLASRLIFSVKNAAPLNPFPSNIKEPSIDVKFNFYFF</sequence>
<proteinExistence type="predicted"/>
<keyword evidence="2" id="KW-0812">Transmembrane</keyword>
<dbReference type="STRING" id="247490.KSU1_C0759"/>
<dbReference type="Proteomes" id="UP000002985">
    <property type="component" value="Unassembled WGS sequence"/>
</dbReference>
<feature type="compositionally biased region" description="Basic and acidic residues" evidence="1">
    <location>
        <begin position="358"/>
        <end position="368"/>
    </location>
</feature>
<evidence type="ECO:0000256" key="1">
    <source>
        <dbReference type="SAM" id="MobiDB-lite"/>
    </source>
</evidence>
<feature type="compositionally biased region" description="Basic and acidic residues" evidence="1">
    <location>
        <begin position="253"/>
        <end position="265"/>
    </location>
</feature>
<feature type="compositionally biased region" description="Polar residues" evidence="1">
    <location>
        <begin position="205"/>
        <end position="214"/>
    </location>
</feature>
<organism evidence="3 4">
    <name type="scientific">Candidatus Jettenia caeni</name>
    <dbReference type="NCBI Taxonomy" id="247490"/>
    <lineage>
        <taxon>Bacteria</taxon>
        <taxon>Pseudomonadati</taxon>
        <taxon>Planctomycetota</taxon>
        <taxon>Candidatus Brocadiia</taxon>
        <taxon>Candidatus Brocadiales</taxon>
        <taxon>Candidatus Brocadiaceae</taxon>
        <taxon>Candidatus Jettenia</taxon>
    </lineage>
</organism>
<dbReference type="eggNOG" id="ENOG5033XZN">
    <property type="taxonomic scope" value="Bacteria"/>
</dbReference>
<evidence type="ECO:0000256" key="2">
    <source>
        <dbReference type="SAM" id="Phobius"/>
    </source>
</evidence>
<accession>I3IKW0</accession>
<feature type="compositionally biased region" description="Basic and acidic residues" evidence="1">
    <location>
        <begin position="118"/>
        <end position="150"/>
    </location>
</feature>
<evidence type="ECO:0000313" key="3">
    <source>
        <dbReference type="EMBL" id="GAB62355.1"/>
    </source>
</evidence>
<keyword evidence="4" id="KW-1185">Reference proteome</keyword>
<keyword evidence="2" id="KW-1133">Transmembrane helix</keyword>
<evidence type="ECO:0000313" key="4">
    <source>
        <dbReference type="Proteomes" id="UP000002985"/>
    </source>
</evidence>
<dbReference type="SUPFAM" id="SSF74653">
    <property type="entry name" value="TolA/TonB C-terminal domain"/>
    <property type="match status" value="1"/>
</dbReference>
<keyword evidence="2" id="KW-0472">Membrane</keyword>
<feature type="compositionally biased region" description="Basic and acidic residues" evidence="1">
    <location>
        <begin position="82"/>
        <end position="97"/>
    </location>
</feature>
<feature type="compositionally biased region" description="Acidic residues" evidence="1">
    <location>
        <begin position="108"/>
        <end position="117"/>
    </location>
</feature>
<dbReference type="AlphaFoldDB" id="I3IKW0"/>
<dbReference type="EMBL" id="BAFH01000003">
    <property type="protein sequence ID" value="GAB62355.1"/>
    <property type="molecule type" value="Genomic_DNA"/>
</dbReference>
<gene>
    <name evidence="3" type="ORF">KSU1_C0759</name>
</gene>
<evidence type="ECO:0008006" key="5">
    <source>
        <dbReference type="Google" id="ProtNLM"/>
    </source>
</evidence>
<reference evidence="3 4" key="1">
    <citation type="journal article" date="2012" name="FEBS Lett.">
        <title>Anammox organism KSU-1 expresses a NirK-type copper-containing nitrite reductase instead of a NirS-type with cytochrome cd1.</title>
        <authorList>
            <person name="Hira D."/>
            <person name="Toh H."/>
            <person name="Migita C.T."/>
            <person name="Okubo H."/>
            <person name="Nishiyama T."/>
            <person name="Hattori M."/>
            <person name="Furukawa K."/>
            <person name="Fujii T."/>
        </authorList>
    </citation>
    <scope>NUCLEOTIDE SEQUENCE [LARGE SCALE GENOMIC DNA]</scope>
</reference>
<dbReference type="Gene3D" id="3.30.1150.10">
    <property type="match status" value="1"/>
</dbReference>
<name>I3IKW0_9BACT</name>
<comment type="caution">
    <text evidence="3">The sequence shown here is derived from an EMBL/GenBank/DDBJ whole genome shotgun (WGS) entry which is preliminary data.</text>
</comment>
<feature type="compositionally biased region" description="Basic and acidic residues" evidence="1">
    <location>
        <begin position="283"/>
        <end position="335"/>
    </location>
</feature>
<protein>
    <recommendedName>
        <fullName evidence="5">TonB C-terminal domain-containing protein</fullName>
    </recommendedName>
</protein>
<feature type="compositionally biased region" description="Basic and acidic residues" evidence="1">
    <location>
        <begin position="219"/>
        <end position="242"/>
    </location>
</feature>